<feature type="domain" description="Glycosyltransferase 2-like" evidence="2">
    <location>
        <begin position="6"/>
        <end position="137"/>
    </location>
</feature>
<keyword evidence="1" id="KW-1133">Transmembrane helix</keyword>
<dbReference type="InterPro" id="IPR001173">
    <property type="entry name" value="Glyco_trans_2-like"/>
</dbReference>
<evidence type="ECO:0000313" key="4">
    <source>
        <dbReference type="Proteomes" id="UP000565078"/>
    </source>
</evidence>
<gene>
    <name evidence="3" type="ORF">HA254_02810</name>
</gene>
<evidence type="ECO:0000259" key="2">
    <source>
        <dbReference type="Pfam" id="PF00535"/>
    </source>
</evidence>
<dbReference type="Pfam" id="PF00535">
    <property type="entry name" value="Glycos_transf_2"/>
    <property type="match status" value="1"/>
</dbReference>
<comment type="caution">
    <text evidence="3">The sequence shown here is derived from an EMBL/GenBank/DDBJ whole genome shotgun (WGS) entry which is preliminary data.</text>
</comment>
<keyword evidence="1" id="KW-0812">Transmembrane</keyword>
<dbReference type="CDD" id="cd00761">
    <property type="entry name" value="Glyco_tranf_GTA_type"/>
    <property type="match status" value="1"/>
</dbReference>
<keyword evidence="3" id="KW-0808">Transferase</keyword>
<dbReference type="InterPro" id="IPR029044">
    <property type="entry name" value="Nucleotide-diphossugar_trans"/>
</dbReference>
<organism evidence="3 4">
    <name type="scientific">Candidatus Iainarchaeum sp</name>
    <dbReference type="NCBI Taxonomy" id="3101447"/>
    <lineage>
        <taxon>Archaea</taxon>
        <taxon>Candidatus Iainarchaeota</taxon>
        <taxon>Candidatus Iainarchaeia</taxon>
        <taxon>Candidatus Iainarchaeales</taxon>
        <taxon>Candidatus Iainarchaeaceae</taxon>
        <taxon>Candidatus Iainarchaeum</taxon>
    </lineage>
</organism>
<dbReference type="InterPro" id="IPR050834">
    <property type="entry name" value="Glycosyltransf_2"/>
</dbReference>
<feature type="transmembrane region" description="Helical" evidence="1">
    <location>
        <begin position="274"/>
        <end position="294"/>
    </location>
</feature>
<accession>A0A7J4IZ87</accession>
<dbReference type="EMBL" id="DUGC01000050">
    <property type="protein sequence ID" value="HIH09579.1"/>
    <property type="molecule type" value="Genomic_DNA"/>
</dbReference>
<dbReference type="SUPFAM" id="SSF53448">
    <property type="entry name" value="Nucleotide-diphospho-sugar transferases"/>
    <property type="match status" value="1"/>
</dbReference>
<reference evidence="4" key="1">
    <citation type="journal article" date="2020" name="bioRxiv">
        <title>A rank-normalized archaeal taxonomy based on genome phylogeny resolves widespread incomplete and uneven classifications.</title>
        <authorList>
            <person name="Rinke C."/>
            <person name="Chuvochina M."/>
            <person name="Mussig A.J."/>
            <person name="Chaumeil P.-A."/>
            <person name="Waite D.W."/>
            <person name="Whitman W.B."/>
            <person name="Parks D.H."/>
            <person name="Hugenholtz P."/>
        </authorList>
    </citation>
    <scope>NUCLEOTIDE SEQUENCE [LARGE SCALE GENOMIC DNA]</scope>
</reference>
<protein>
    <submittedName>
        <fullName evidence="3">Glycosyltransferase family 2 protein</fullName>
    </submittedName>
</protein>
<evidence type="ECO:0000313" key="3">
    <source>
        <dbReference type="EMBL" id="HIH09579.1"/>
    </source>
</evidence>
<dbReference type="GO" id="GO:0016740">
    <property type="term" value="F:transferase activity"/>
    <property type="evidence" value="ECO:0007669"/>
    <property type="project" value="UniProtKB-KW"/>
</dbReference>
<feature type="transmembrane region" description="Helical" evidence="1">
    <location>
        <begin position="314"/>
        <end position="340"/>
    </location>
</feature>
<name>A0A7J4IZ87_9ARCH</name>
<evidence type="ECO:0000256" key="1">
    <source>
        <dbReference type="SAM" id="Phobius"/>
    </source>
</evidence>
<dbReference type="PANTHER" id="PTHR43685:SF3">
    <property type="entry name" value="SLR2126 PROTEIN"/>
    <property type="match status" value="1"/>
</dbReference>
<proteinExistence type="predicted"/>
<dbReference type="PANTHER" id="PTHR43685">
    <property type="entry name" value="GLYCOSYLTRANSFERASE"/>
    <property type="match status" value="1"/>
</dbReference>
<keyword evidence="1" id="KW-0472">Membrane</keyword>
<feature type="transmembrane region" description="Helical" evidence="1">
    <location>
        <begin position="244"/>
        <end position="262"/>
    </location>
</feature>
<sequence>MLIRASVVIVSRGKPELLSRAIDSVINQDFPAKDFEIILVDDGSQKDDLAALVKKKAKTFPAISCVRQGPLGLSAGRNTGAKNARGEIIVFTDNDCIADPQWLKNMVSKFTDGNVAGVEGKIIPAAPGENISPRKLFTNAPENLSGGKFTGANTAYRKEIILKAGGYDEVMNFWREDSEFAFRAMEFGKIAFAKGAIIFHPPRPEKKLNALRYLSFLRNEFICFLRHPVNYKKYIGFVHFARDFGYSFFVLLAFYYVLFLPVPYPLQLQIILKSFLLSIVPPILYSCIFSVAVFGKKISFDFHSLSDWIDGVSYSYLGFAKYVLYLPFALIGFILAIPLINSWPKGEPG</sequence>
<dbReference type="Gene3D" id="3.90.550.10">
    <property type="entry name" value="Spore Coat Polysaccharide Biosynthesis Protein SpsA, Chain A"/>
    <property type="match status" value="1"/>
</dbReference>
<dbReference type="Proteomes" id="UP000565078">
    <property type="component" value="Unassembled WGS sequence"/>
</dbReference>
<dbReference type="AlphaFoldDB" id="A0A7J4IZ87"/>